<protein>
    <recommendedName>
        <fullName evidence="2">Hint domain-containing protein</fullName>
    </recommendedName>
</protein>
<dbReference type="InterPro" id="IPR003587">
    <property type="entry name" value="Hint_dom_N"/>
</dbReference>
<dbReference type="EMBL" id="JABANN010000014">
    <property type="protein sequence ID" value="KAF4675493.1"/>
    <property type="molecule type" value="Genomic_DNA"/>
</dbReference>
<sequence length="754" mass="83965">MTWPFSVPNDCEAQHPVTAFGGHGAGIHHDKHLPVGESLHKKEAIFGALRMFVVTRLLWCHTRGQKMKTKSDEMRQAHDKKYGFPACFAGDNTVIEKAKGTIRISQLQLGDEVLSVVDDMLMYSEVTSWLHREPEFEWQPRTCIEIEAPDDSEEECRPLRLSADHLVFIRDKGATAAKNVRSGDVVRRTSGNPALPTAHWVQWVSGKLQEEGMHPYARVLSDIADTVLSAVLSSPMAELGPVAGERLPEIVAVAGTVTAIPACLLVPAGPAVPGPRFSAVMQFTSQQLCGGARYKPTCRIGNWCEEVELNDLRMKEYVSKKEAGDLLVISKQLMLERALQPSVAKLRGSDGTLRNGDTVMLRNAASECFLSGNAEERIPGRKSTAYAVTTGPYATPCVRNVFAVELVNTDDNAEEPVRYGDEVRLRLRSFVPDSDCYLYSEMVSALAASKCSRKQEVGALDKPAGNTRWQILHPDGKMRFETEGEPIKADQPVVIKHLSSGSYLASDKIKQMNIFGAENEVHAHCYYSTNKTHNMNSEKKGEITGDYALRRHGPQNIWQFVVPSSQQDENSRALTERLHQQRRLHTPLRAGRRPSTGHTEKAHMKDRRPLNREGHDTMRCSAFPAEPPSFEWKLLSPWESIDVSKLAADNSGHKEEDGKQQKEPFSEGPERSARIEEAIESARTNHAWWAAHREVIIGIMGRRLGGEAEAIAMLQWKTERMAERISANSSETKDTCREVAAALAKFSQPKIIEP</sequence>
<dbReference type="Pfam" id="PF24569">
    <property type="entry name" value="CFAP161"/>
    <property type="match status" value="1"/>
</dbReference>
<reference evidence="3 4" key="1">
    <citation type="submission" date="2020-04" db="EMBL/GenBank/DDBJ databases">
        <title>Perkinsus olseni comparative genomics.</title>
        <authorList>
            <person name="Bogema D.R."/>
        </authorList>
    </citation>
    <scope>NUCLEOTIDE SEQUENCE [LARGE SCALE GENOMIC DNA]</scope>
    <source>
        <strain evidence="3">ATCC PRA-31</strain>
    </source>
</reference>
<dbReference type="GO" id="GO:0016540">
    <property type="term" value="P:protein autoprocessing"/>
    <property type="evidence" value="ECO:0007669"/>
    <property type="project" value="InterPro"/>
</dbReference>
<feature type="compositionally biased region" description="Basic and acidic residues" evidence="1">
    <location>
        <begin position="598"/>
        <end position="615"/>
    </location>
</feature>
<evidence type="ECO:0000256" key="1">
    <source>
        <dbReference type="SAM" id="MobiDB-lite"/>
    </source>
</evidence>
<comment type="caution">
    <text evidence="3">The sequence shown here is derived from an EMBL/GenBank/DDBJ whole genome shotgun (WGS) entry which is preliminary data.</text>
</comment>
<dbReference type="PANTHER" id="PTHR24274:SF1">
    <property type="entry name" value="CILIA- AND FLAGELLA-ASSOCIATED PROTEIN 161"/>
    <property type="match status" value="1"/>
</dbReference>
<feature type="region of interest" description="Disordered" evidence="1">
    <location>
        <begin position="579"/>
        <end position="615"/>
    </location>
</feature>
<name>A0A7J6MVB9_PEROL</name>
<dbReference type="GO" id="GO:0060271">
    <property type="term" value="P:cilium assembly"/>
    <property type="evidence" value="ECO:0007669"/>
    <property type="project" value="TreeGrafter"/>
</dbReference>
<evidence type="ECO:0000259" key="2">
    <source>
        <dbReference type="SMART" id="SM00306"/>
    </source>
</evidence>
<dbReference type="InterPro" id="IPR036844">
    <property type="entry name" value="Hint_dom_sf"/>
</dbReference>
<dbReference type="InterPro" id="IPR001767">
    <property type="entry name" value="Hedgehog_Hint"/>
</dbReference>
<dbReference type="GO" id="GO:0031514">
    <property type="term" value="C:motile cilium"/>
    <property type="evidence" value="ECO:0007669"/>
    <property type="project" value="TreeGrafter"/>
</dbReference>
<evidence type="ECO:0000313" key="4">
    <source>
        <dbReference type="Proteomes" id="UP000572268"/>
    </source>
</evidence>
<dbReference type="SMART" id="SM00306">
    <property type="entry name" value="HintN"/>
    <property type="match status" value="1"/>
</dbReference>
<dbReference type="Proteomes" id="UP000572268">
    <property type="component" value="Unassembled WGS sequence"/>
</dbReference>
<dbReference type="PANTHER" id="PTHR24274">
    <property type="entry name" value="CILIA- AND FLAGELLA-ASSOCIATED PROTEIN 161"/>
    <property type="match status" value="1"/>
</dbReference>
<dbReference type="Gene3D" id="2.170.16.10">
    <property type="entry name" value="Hedgehog/Intein (Hint) domain"/>
    <property type="match status" value="1"/>
</dbReference>
<feature type="domain" description="Hint" evidence="2">
    <location>
        <begin position="85"/>
        <end position="190"/>
    </location>
</feature>
<accession>A0A7J6MVB9</accession>
<dbReference type="CDD" id="cd00081">
    <property type="entry name" value="Hint"/>
    <property type="match status" value="1"/>
</dbReference>
<feature type="compositionally biased region" description="Basic and acidic residues" evidence="1">
    <location>
        <begin position="651"/>
        <end position="672"/>
    </location>
</feature>
<gene>
    <name evidence="3" type="ORF">FOL46_001433</name>
</gene>
<evidence type="ECO:0000313" key="3">
    <source>
        <dbReference type="EMBL" id="KAF4675493.1"/>
    </source>
</evidence>
<feature type="compositionally biased region" description="Basic residues" evidence="1">
    <location>
        <begin position="580"/>
        <end position="592"/>
    </location>
</feature>
<dbReference type="SUPFAM" id="SSF82109">
    <property type="entry name" value="MIR domain"/>
    <property type="match status" value="1"/>
</dbReference>
<organism evidence="3 4">
    <name type="scientific">Perkinsus olseni</name>
    <name type="common">Perkinsus atlanticus</name>
    <dbReference type="NCBI Taxonomy" id="32597"/>
    <lineage>
        <taxon>Eukaryota</taxon>
        <taxon>Sar</taxon>
        <taxon>Alveolata</taxon>
        <taxon>Perkinsozoa</taxon>
        <taxon>Perkinsea</taxon>
        <taxon>Perkinsida</taxon>
        <taxon>Perkinsidae</taxon>
        <taxon>Perkinsus</taxon>
    </lineage>
</organism>
<proteinExistence type="predicted"/>
<dbReference type="SUPFAM" id="SSF51294">
    <property type="entry name" value="Hedgehog/intein (Hint) domain"/>
    <property type="match status" value="1"/>
</dbReference>
<dbReference type="InterPro" id="IPR055325">
    <property type="entry name" value="CF161"/>
</dbReference>
<dbReference type="Gene3D" id="2.80.10.50">
    <property type="match status" value="1"/>
</dbReference>
<dbReference type="InterPro" id="IPR036300">
    <property type="entry name" value="MIR_dom_sf"/>
</dbReference>
<dbReference type="AlphaFoldDB" id="A0A7J6MVB9"/>
<dbReference type="Pfam" id="PF01079">
    <property type="entry name" value="Hint"/>
    <property type="match status" value="1"/>
</dbReference>
<feature type="region of interest" description="Disordered" evidence="1">
    <location>
        <begin position="649"/>
        <end position="672"/>
    </location>
</feature>